<accession>A0ABT4XF81</accession>
<name>A0ABT4XF81_9PSED</name>
<comment type="caution">
    <text evidence="1">The sequence shown here is derived from an EMBL/GenBank/DDBJ whole genome shotgun (WGS) entry which is preliminary data.</text>
</comment>
<keyword evidence="2" id="KW-1185">Reference proteome</keyword>
<dbReference type="RefSeq" id="WP_271347745.1">
    <property type="nucleotide sequence ID" value="NZ_JAQJZJ010000004.1"/>
</dbReference>
<dbReference type="EMBL" id="JAQJZJ010000004">
    <property type="protein sequence ID" value="MDA7086848.1"/>
    <property type="molecule type" value="Genomic_DNA"/>
</dbReference>
<gene>
    <name evidence="1" type="ORF">PH586_10685</name>
</gene>
<dbReference type="Proteomes" id="UP001212042">
    <property type="component" value="Unassembled WGS sequence"/>
</dbReference>
<proteinExistence type="predicted"/>
<evidence type="ECO:0000313" key="1">
    <source>
        <dbReference type="EMBL" id="MDA7086848.1"/>
    </source>
</evidence>
<protein>
    <submittedName>
        <fullName evidence="1">DUF1826 domain-containing protein</fullName>
    </submittedName>
</protein>
<dbReference type="InterPro" id="IPR014955">
    <property type="entry name" value="DUF1826"/>
</dbReference>
<organism evidence="1 2">
    <name type="scientific">Pseudomonas aestuarii</name>
    <dbReference type="NCBI Taxonomy" id="3018340"/>
    <lineage>
        <taxon>Bacteria</taxon>
        <taxon>Pseudomonadati</taxon>
        <taxon>Pseudomonadota</taxon>
        <taxon>Gammaproteobacteria</taxon>
        <taxon>Pseudomonadales</taxon>
        <taxon>Pseudomonadaceae</taxon>
        <taxon>Pseudomonas</taxon>
    </lineage>
</organism>
<sequence>MLAPIMRQPLQQVAGGQIEVLGEVLRDEVNLALWQRRLPPAIGAFATALLARGEPLAESRVLELAHSESPVDLGDLLQGYGALPGHAAFIADVAWLVAAFACLLDAKRIGLRLRVLDKAMCPRFHVDHVPLRLITSYAGVGSQWLREGVMARRRLGDPAAEPVDEARIERAAAGHVLLAKGEKWIGNEGGGLIHRSPQPPAGERRLLLTLDWLG</sequence>
<dbReference type="Pfam" id="PF08856">
    <property type="entry name" value="DUF1826"/>
    <property type="match status" value="1"/>
</dbReference>
<evidence type="ECO:0000313" key="2">
    <source>
        <dbReference type="Proteomes" id="UP001212042"/>
    </source>
</evidence>
<reference evidence="1 2" key="1">
    <citation type="submission" date="2023-01" db="EMBL/GenBank/DDBJ databases">
        <title>Pseudomonas SA3-5T sp. nov., isolated from tidal flat sediment.</title>
        <authorList>
            <person name="Kim H.S."/>
            <person name="Kim J.-S."/>
            <person name="Suh M.K."/>
            <person name="Eom M.K."/>
            <person name="Lee J.-S."/>
        </authorList>
    </citation>
    <scope>NUCLEOTIDE SEQUENCE [LARGE SCALE GENOMIC DNA]</scope>
    <source>
        <strain evidence="1 2">SA3-5</strain>
    </source>
</reference>